<evidence type="ECO:0000259" key="2">
    <source>
        <dbReference type="Pfam" id="PF00244"/>
    </source>
</evidence>
<dbReference type="Proteomes" id="UP000238479">
    <property type="component" value="Chromosome 6"/>
</dbReference>
<dbReference type="InterPro" id="IPR036815">
    <property type="entry name" value="14-3-3_dom_sf"/>
</dbReference>
<dbReference type="Gramene" id="PRQ22840">
    <property type="protein sequence ID" value="PRQ22840"/>
    <property type="gene ID" value="RchiOBHm_Chr6g0254621"/>
</dbReference>
<dbReference type="EMBL" id="PDCK01000044">
    <property type="protein sequence ID" value="PRQ22840.1"/>
    <property type="molecule type" value="Genomic_DNA"/>
</dbReference>
<dbReference type="Gene3D" id="1.20.190.20">
    <property type="entry name" value="14-3-3 domain"/>
    <property type="match status" value="1"/>
</dbReference>
<dbReference type="STRING" id="74649.A0A2P6PLR6"/>
<organism evidence="3 4">
    <name type="scientific">Rosa chinensis</name>
    <name type="common">China rose</name>
    <dbReference type="NCBI Taxonomy" id="74649"/>
    <lineage>
        <taxon>Eukaryota</taxon>
        <taxon>Viridiplantae</taxon>
        <taxon>Streptophyta</taxon>
        <taxon>Embryophyta</taxon>
        <taxon>Tracheophyta</taxon>
        <taxon>Spermatophyta</taxon>
        <taxon>Magnoliopsida</taxon>
        <taxon>eudicotyledons</taxon>
        <taxon>Gunneridae</taxon>
        <taxon>Pentapetalae</taxon>
        <taxon>rosids</taxon>
        <taxon>fabids</taxon>
        <taxon>Rosales</taxon>
        <taxon>Rosaceae</taxon>
        <taxon>Rosoideae</taxon>
        <taxon>Rosoideae incertae sedis</taxon>
        <taxon>Rosa</taxon>
    </lineage>
</organism>
<dbReference type="InterPro" id="IPR000308">
    <property type="entry name" value="14-3-3"/>
</dbReference>
<dbReference type="InterPro" id="IPR023410">
    <property type="entry name" value="14-3-3_domain"/>
</dbReference>
<evidence type="ECO:0000256" key="1">
    <source>
        <dbReference type="ARBA" id="ARBA00006141"/>
    </source>
</evidence>
<dbReference type="PANTHER" id="PTHR18860">
    <property type="entry name" value="14-3-3 PROTEIN"/>
    <property type="match status" value="1"/>
</dbReference>
<dbReference type="Pfam" id="PF00244">
    <property type="entry name" value="14-3-3"/>
    <property type="match status" value="1"/>
</dbReference>
<evidence type="ECO:0000313" key="3">
    <source>
        <dbReference type="EMBL" id="PRQ22840.1"/>
    </source>
</evidence>
<name>A0A2P6PLR6_ROSCH</name>
<dbReference type="AlphaFoldDB" id="A0A2P6PLR6"/>
<accession>A0A2P6PLR6</accession>
<protein>
    <submittedName>
        <fullName evidence="3">Putative 14-3-3 protein</fullName>
    </submittedName>
</protein>
<feature type="domain" description="14-3-3" evidence="2">
    <location>
        <begin position="49"/>
        <end position="84"/>
    </location>
</feature>
<keyword evidence="4" id="KW-1185">Reference proteome</keyword>
<evidence type="ECO:0000313" key="4">
    <source>
        <dbReference type="Proteomes" id="UP000238479"/>
    </source>
</evidence>
<reference evidence="3 4" key="1">
    <citation type="journal article" date="2018" name="Nat. Genet.">
        <title>The Rosa genome provides new insights in the design of modern roses.</title>
        <authorList>
            <person name="Bendahmane M."/>
        </authorList>
    </citation>
    <scope>NUCLEOTIDE SEQUENCE [LARGE SCALE GENOMIC DNA]</scope>
    <source>
        <strain evidence="4">cv. Old Blush</strain>
    </source>
</reference>
<comment type="caution">
    <text evidence="3">The sequence shown here is derived from an EMBL/GenBank/DDBJ whole genome shotgun (WGS) entry which is preliminary data.</text>
</comment>
<gene>
    <name evidence="3" type="ORF">RchiOBHm_Chr6g0254621</name>
</gene>
<comment type="similarity">
    <text evidence="1">Belongs to the 14-3-3 family.</text>
</comment>
<dbReference type="SUPFAM" id="SSF48445">
    <property type="entry name" value="14-3-3 protein"/>
    <property type="match status" value="1"/>
</dbReference>
<proteinExistence type="inferred from homology"/>
<sequence length="98" mass="11250">MVVSLDERHVGWRIEGSISSVQLRFFATKLSRTSYLRVNLLSCIKGMLEGFEEAIAEVDTLGEKSYKDSTLIMQLLRDNLTVWTTDLQVHTTLTWSIR</sequence>